<evidence type="ECO:0000313" key="3">
    <source>
        <dbReference type="Proteomes" id="UP001057375"/>
    </source>
</evidence>
<dbReference type="PANTHER" id="PTHR21963:SF1">
    <property type="entry name" value="SPERM-ASSOCIATED ANTIGEN 17"/>
    <property type="match status" value="1"/>
</dbReference>
<proteinExistence type="predicted"/>
<evidence type="ECO:0000256" key="1">
    <source>
        <dbReference type="SAM" id="MobiDB-lite"/>
    </source>
</evidence>
<comment type="caution">
    <text evidence="2">The sequence shown here is derived from an EMBL/GenBank/DDBJ whole genome shotgun (WGS) entry which is preliminary data.</text>
</comment>
<dbReference type="Proteomes" id="UP001057375">
    <property type="component" value="Unassembled WGS sequence"/>
</dbReference>
<reference evidence="2" key="1">
    <citation type="submission" date="2022-03" db="EMBL/GenBank/DDBJ databases">
        <title>Draft genome sequence of Aduncisulcus paluster, a free-living microaerophilic Fornicata.</title>
        <authorList>
            <person name="Yuyama I."/>
            <person name="Kume K."/>
            <person name="Tamura T."/>
            <person name="Inagaki Y."/>
            <person name="Hashimoto T."/>
        </authorList>
    </citation>
    <scope>NUCLEOTIDE SEQUENCE</scope>
    <source>
        <strain evidence="2">NY0171</strain>
    </source>
</reference>
<evidence type="ECO:0000313" key="2">
    <source>
        <dbReference type="EMBL" id="GKT36304.1"/>
    </source>
</evidence>
<dbReference type="EMBL" id="BQXS01011188">
    <property type="protein sequence ID" value="GKT36304.1"/>
    <property type="molecule type" value="Genomic_DNA"/>
</dbReference>
<dbReference type="InterPro" id="IPR013783">
    <property type="entry name" value="Ig-like_fold"/>
</dbReference>
<feature type="non-terminal residue" evidence="2">
    <location>
        <position position="1"/>
    </location>
</feature>
<organism evidence="2 3">
    <name type="scientific">Aduncisulcus paluster</name>
    <dbReference type="NCBI Taxonomy" id="2918883"/>
    <lineage>
        <taxon>Eukaryota</taxon>
        <taxon>Metamonada</taxon>
        <taxon>Carpediemonas-like organisms</taxon>
        <taxon>Aduncisulcus</taxon>
    </lineage>
</organism>
<dbReference type="InterPro" id="IPR026173">
    <property type="entry name" value="SPAG17"/>
</dbReference>
<gene>
    <name evidence="2" type="ORF">ADUPG1_009296</name>
</gene>
<dbReference type="PANTHER" id="PTHR21963">
    <property type="entry name" value="PF6"/>
    <property type="match status" value="1"/>
</dbReference>
<evidence type="ECO:0008006" key="4">
    <source>
        <dbReference type="Google" id="ProtNLM"/>
    </source>
</evidence>
<dbReference type="Gene3D" id="2.60.40.10">
    <property type="entry name" value="Immunoglobulins"/>
    <property type="match status" value="1"/>
</dbReference>
<keyword evidence="3" id="KW-1185">Reference proteome</keyword>
<sequence length="963" mass="105576">WDLFSGEKGSGKGGVHGGLILLGEKEENELKEREAKEEENQKKLDEFRRKREESSERETLSGDVVISAGFFDKMERIEDNQLFDLCGHAGIWLGGRKYSALQSHLQYIMFSSASPSASLDLEKLGKHSFSALVNMSPFTSTSAATTIHSHSAISPSIESPLIYFLGLNASLRSDLLSGLTNTNFLPNQHRDRFVALRIRERPASEIGVGSGVGGEWRRLSVSALRSKDDLSRGQREVMEFENGGRANTPRHCQISAIFSDDVSTVDALEVIDRLSTSLNGAMHFKQSKADESFANLLSNIASEKKRLLDQALREWQSEREKRDARTPRKQPLSFSLTATIANMRELMNGMLDLDDDGEILELIAAEDVPTYFEFEGKGFDGTGSREEAQKSEDAVKEYHSHMFKEFSELSGEIFTDKEQDLFVNMLWRKSIEKEMIEREEIFEEMRKERVKSYQLGEEGSPSTKVQYGRKRKPFEFTSTVKRAMLEAEFQTASAALPRVLPPIHEGRPAMAIDADADDVIGEVLRAHREQAIGMKGSDIPTDQKEPKDWVDHAASLKLKDLSHTVADGARPRPERSPAVNKTPIASTIQNLERIRSDIISQEVATDVGSTISPRSLPPLLSDSVSQALVSSPVPSPIPVSVAGGNRLQQDLKIKKGARRVDTVRTLPAEDVVTLSQSLNTGVTYGSVSSQAMTQQSSVGLSRMSSGLPSSSSPLKKSDISRMQQELVAHTASIIGKPVAQLNVTRIETEGISLATRKSMGSARRRNAKQNLGGASAGPSSLAMDSSAIPHHLHSFDPSPSSVQYGYLSVGKSYATTLVLRNTGVKAWRFRISDCSSTPNAEITCRYSRGSVAAGMTRRVVVYIHCLNPGAVFGTLNVLSETEMMSIPVNAQIVTGPVKGGEEREEEEEMGISDGLWMGKDVKEAMFPIMGSETTRSTGGSAFGRLSVLSDGTILSPLHTGRSE</sequence>
<protein>
    <recommendedName>
        <fullName evidence="4">MSP domain-containing protein</fullName>
    </recommendedName>
</protein>
<accession>A0ABQ5KV46</accession>
<name>A0ABQ5KV46_9EUKA</name>
<feature type="region of interest" description="Disordered" evidence="1">
    <location>
        <begin position="695"/>
        <end position="715"/>
    </location>
</feature>
<feature type="compositionally biased region" description="Low complexity" evidence="1">
    <location>
        <begin position="699"/>
        <end position="714"/>
    </location>
</feature>
<feature type="region of interest" description="Disordered" evidence="1">
    <location>
        <begin position="1"/>
        <end position="20"/>
    </location>
</feature>
<dbReference type="Pfam" id="PF14874">
    <property type="entry name" value="PapD-like"/>
    <property type="match status" value="1"/>
</dbReference>
<feature type="region of interest" description="Disordered" evidence="1">
    <location>
        <begin position="757"/>
        <end position="783"/>
    </location>
</feature>
<feature type="region of interest" description="Disordered" evidence="1">
    <location>
        <begin position="26"/>
        <end position="53"/>
    </location>
</feature>